<name>A0A3L7K186_9BACI</name>
<protein>
    <recommendedName>
        <fullName evidence="1">Bacterial Ig-like domain-containing protein</fullName>
    </recommendedName>
</protein>
<reference evidence="2 3" key="1">
    <citation type="submission" date="2018-10" db="EMBL/GenBank/DDBJ databases">
        <title>Falsibacillus sp. genome draft.</title>
        <authorList>
            <person name="Shi S."/>
        </authorList>
    </citation>
    <scope>NUCLEOTIDE SEQUENCE [LARGE SCALE GENOMIC DNA]</scope>
    <source>
        <strain evidence="2 3">GY 10110</strain>
    </source>
</reference>
<dbReference type="PROSITE" id="PS51257">
    <property type="entry name" value="PROKAR_LIPOPROTEIN"/>
    <property type="match status" value="1"/>
</dbReference>
<evidence type="ECO:0000313" key="3">
    <source>
        <dbReference type="Proteomes" id="UP000276770"/>
    </source>
</evidence>
<dbReference type="EMBL" id="RCVZ01000003">
    <property type="protein sequence ID" value="RLQ96816.1"/>
    <property type="molecule type" value="Genomic_DNA"/>
</dbReference>
<keyword evidence="3" id="KW-1185">Reference proteome</keyword>
<comment type="caution">
    <text evidence="2">The sequence shown here is derived from an EMBL/GenBank/DDBJ whole genome shotgun (WGS) entry which is preliminary data.</text>
</comment>
<dbReference type="Pfam" id="PF20251">
    <property type="entry name" value="Big_14"/>
    <property type="match status" value="1"/>
</dbReference>
<proteinExistence type="predicted"/>
<gene>
    <name evidence="2" type="ORF">D9X91_06875</name>
</gene>
<sequence length="296" mass="33981">MKYFLLIITSILFILGGCQYDNVTAPIVNSKEATFYNELPSQYKTIDKAKLQSAIPIRSRSYLKMLNDAFKKQTSSDYVSSSHSVYVRNPNVHITFDSGFIPINGTYEFTLYEYVPEMKKFVVLNKEVTLSKRDKATFKLPNKENKAYYVGKVAKDHNGKIVKREYTEVFVPYNVYNAKIELNKTVLTSSESLEVTLTNLGVKDLTTGYGVQMEKLQKNSWISYQLHQFVPLVMMVLTTGQSFSQWGDLKELTPGTYRIVYPIGDGKIGAEFNIVDREFFRNGLSDNKQEKSEYLR</sequence>
<dbReference type="InterPro" id="IPR046878">
    <property type="entry name" value="Big_14"/>
</dbReference>
<evidence type="ECO:0000313" key="2">
    <source>
        <dbReference type="EMBL" id="RLQ96816.1"/>
    </source>
</evidence>
<accession>A0A3L7K186</accession>
<evidence type="ECO:0000259" key="1">
    <source>
        <dbReference type="Pfam" id="PF20251"/>
    </source>
</evidence>
<dbReference type="Proteomes" id="UP000276770">
    <property type="component" value="Unassembled WGS sequence"/>
</dbReference>
<dbReference type="OrthoDB" id="2965516at2"/>
<dbReference type="RefSeq" id="WP_121679837.1">
    <property type="nucleotide sequence ID" value="NZ_RCVZ01000003.1"/>
</dbReference>
<dbReference type="AlphaFoldDB" id="A0A3L7K186"/>
<organism evidence="2 3">
    <name type="scientific">Falsibacillus albus</name>
    <dbReference type="NCBI Taxonomy" id="2478915"/>
    <lineage>
        <taxon>Bacteria</taxon>
        <taxon>Bacillati</taxon>
        <taxon>Bacillota</taxon>
        <taxon>Bacilli</taxon>
        <taxon>Bacillales</taxon>
        <taxon>Bacillaceae</taxon>
        <taxon>Falsibacillus</taxon>
    </lineage>
</organism>
<feature type="domain" description="Bacterial Ig-like" evidence="1">
    <location>
        <begin position="177"/>
        <end position="272"/>
    </location>
</feature>